<keyword evidence="2" id="KW-1185">Reference proteome</keyword>
<accession>A0ABR2WVK7</accession>
<comment type="caution">
    <text evidence="1">The sequence shown here is derived from an EMBL/GenBank/DDBJ whole genome shotgun (WGS) entry which is preliminary data.</text>
</comment>
<dbReference type="InterPro" id="IPR032675">
    <property type="entry name" value="LRR_dom_sf"/>
</dbReference>
<name>A0ABR2WVK7_9FUNG</name>
<dbReference type="Gene3D" id="3.80.10.10">
    <property type="entry name" value="Ribonuclease Inhibitor"/>
    <property type="match status" value="1"/>
</dbReference>
<organism evidence="1 2">
    <name type="scientific">Basidiobolus ranarum</name>
    <dbReference type="NCBI Taxonomy" id="34480"/>
    <lineage>
        <taxon>Eukaryota</taxon>
        <taxon>Fungi</taxon>
        <taxon>Fungi incertae sedis</taxon>
        <taxon>Zoopagomycota</taxon>
        <taxon>Entomophthoromycotina</taxon>
        <taxon>Basidiobolomycetes</taxon>
        <taxon>Basidiobolales</taxon>
        <taxon>Basidiobolaceae</taxon>
        <taxon>Basidiobolus</taxon>
    </lineage>
</organism>
<dbReference type="EMBL" id="JASJQH010000252">
    <property type="protein sequence ID" value="KAK9765563.1"/>
    <property type="molecule type" value="Genomic_DNA"/>
</dbReference>
<protein>
    <recommendedName>
        <fullName evidence="3">F-box domain-containing protein</fullName>
    </recommendedName>
</protein>
<evidence type="ECO:0008006" key="3">
    <source>
        <dbReference type="Google" id="ProtNLM"/>
    </source>
</evidence>
<sequence length="352" mass="40890">MSELSSVCLRGIFRWLKNDHFNLYRCCQVNRRWFECSVQLLYEHPWTIFCDLDTNPEELLRFEKLLKILLERIETTQQKGYKRKRTISQRLTPSPLLTGASKIVRKLSCHFTSCVSDPEYIHEKSISSYRSSSSFSPSLETYQNYPSLVKDMDLRWLQQGLQHVNHAQFYSSKVLPEVFIEKLLQRFWIPFRDKYSSSLEKLYCGMTIPLDQIFTLNTKYSVLSYLDLKMVDFDMEHATIISRSCQLLEGIRISTCISVFDLGLAKILACQQPNSFKELIIECPEPLSICHTVSTLLHFHRQSMTTIKFNFYLFSLPDTCKNNAAIGALSQFTNLRCLELRGCPSANDESGT</sequence>
<proteinExistence type="predicted"/>
<evidence type="ECO:0000313" key="1">
    <source>
        <dbReference type="EMBL" id="KAK9765563.1"/>
    </source>
</evidence>
<reference evidence="1 2" key="1">
    <citation type="submission" date="2023-04" db="EMBL/GenBank/DDBJ databases">
        <title>Genome of Basidiobolus ranarum AG-B5.</title>
        <authorList>
            <person name="Stajich J.E."/>
            <person name="Carter-House D."/>
            <person name="Gryganskyi A."/>
        </authorList>
    </citation>
    <scope>NUCLEOTIDE SEQUENCE [LARGE SCALE GENOMIC DNA]</scope>
    <source>
        <strain evidence="1 2">AG-B5</strain>
    </source>
</reference>
<gene>
    <name evidence="1" type="ORF">K7432_006012</name>
</gene>
<evidence type="ECO:0000313" key="2">
    <source>
        <dbReference type="Proteomes" id="UP001479436"/>
    </source>
</evidence>
<dbReference type="Proteomes" id="UP001479436">
    <property type="component" value="Unassembled WGS sequence"/>
</dbReference>